<accession>A0A7T0M198</accession>
<sequence>MASRFRDFLVSITPGNDYAKAAQLRQSAEERQERNQEKQATAREADRKANARAHKARLARKGSGARLF</sequence>
<reference evidence="2 3" key="1">
    <citation type="submission" date="2020-11" db="EMBL/GenBank/DDBJ databases">
        <authorList>
            <person name="Asamoah-Frimpong E.A."/>
            <person name="Attaran A."/>
            <person name="Berhane B."/>
            <person name="Boone B.K."/>
            <person name="Cesta G."/>
            <person name="Chorbajian C."/>
            <person name="Cowan J.T."/>
            <person name="Datu D.V."/>
            <person name="Der L."/>
            <person name="Egbunine A.O."/>
            <person name="Giampietro H."/>
            <person name="Gunnison R.P."/>
            <person name="Joseph M.A."/>
            <person name="Kiewe T."/>
            <person name="Oboh E.C."/>
            <person name="O'Neill K."/>
            <person name="Oxlaj J.A."/>
            <person name="Patel A.K."/>
            <person name="Saqaf K."/>
            <person name="Vuong K."/>
            <person name="Walker C."/>
            <person name="Wikina T."/>
            <person name="Yan T."/>
            <person name="Avazpour P."/>
            <person name="Kim F.M."/>
            <person name="Mason K.J."/>
            <person name="Nguyen D.A."/>
            <person name="Pettit S.M."/>
            <person name="Zhou O.J."/>
            <person name="Brissett D.L."/>
            <person name="Gualtieri C."/>
            <person name="Hufford T.M."/>
            <person name="Ko J.M."/>
            <person name="Novak J.K."/>
            <person name="Smith Z.M."/>
            <person name="Erill I."/>
            <person name="Caruso S.M."/>
            <person name="Garlena R.A."/>
            <person name="Russell D.A."/>
            <person name="Pope W.H."/>
            <person name="Jacobs-Sera D."/>
            <person name="Hatfull G.F."/>
        </authorList>
    </citation>
    <scope>NUCLEOTIDE SEQUENCE [LARGE SCALE GENOMIC DNA]</scope>
</reference>
<protein>
    <submittedName>
        <fullName evidence="2">Uncharacterized protein</fullName>
    </submittedName>
</protein>
<dbReference type="KEGG" id="vg:80020382"/>
<dbReference type="Proteomes" id="UP000595090">
    <property type="component" value="Segment"/>
</dbReference>
<evidence type="ECO:0000313" key="2">
    <source>
        <dbReference type="EMBL" id="QPL14125.1"/>
    </source>
</evidence>
<keyword evidence="3" id="KW-1185">Reference proteome</keyword>
<evidence type="ECO:0000256" key="1">
    <source>
        <dbReference type="SAM" id="MobiDB-lite"/>
    </source>
</evidence>
<feature type="compositionally biased region" description="Basic and acidic residues" evidence="1">
    <location>
        <begin position="27"/>
        <end position="49"/>
    </location>
</feature>
<proteinExistence type="predicted"/>
<dbReference type="RefSeq" id="YP_010755712.1">
    <property type="nucleotide sequence ID" value="NC_073473.1"/>
</dbReference>
<gene>
    <name evidence="2" type="primary">96</name>
    <name evidence="2" type="ORF">SEA_TURKISHDELIGHT_96</name>
</gene>
<dbReference type="EMBL" id="MW291017">
    <property type="protein sequence ID" value="QPL14125.1"/>
    <property type="molecule type" value="Genomic_DNA"/>
</dbReference>
<feature type="region of interest" description="Disordered" evidence="1">
    <location>
        <begin position="22"/>
        <end position="68"/>
    </location>
</feature>
<organism evidence="2 3">
    <name type="scientific">Streptomyces phage TurkishDelight</name>
    <dbReference type="NCBI Taxonomy" id="2793708"/>
    <lineage>
        <taxon>Viruses</taxon>
        <taxon>Duplodnaviria</taxon>
        <taxon>Heunggongvirae</taxon>
        <taxon>Uroviricota</taxon>
        <taxon>Caudoviricetes</taxon>
        <taxon>Dolmabahcevirus</taxon>
        <taxon>Dolmabahcevirus turkishdelight</taxon>
    </lineage>
</organism>
<dbReference type="GeneID" id="80020382"/>
<evidence type="ECO:0000313" key="3">
    <source>
        <dbReference type="Proteomes" id="UP000595090"/>
    </source>
</evidence>
<name>A0A7T0M198_9CAUD</name>
<feature type="compositionally biased region" description="Basic residues" evidence="1">
    <location>
        <begin position="50"/>
        <end position="60"/>
    </location>
</feature>